<evidence type="ECO:0000259" key="1">
    <source>
        <dbReference type="Pfam" id="PF04230"/>
    </source>
</evidence>
<dbReference type="PANTHER" id="PTHR36836:SF1">
    <property type="entry name" value="COLANIC ACID BIOSYNTHESIS PROTEIN WCAK"/>
    <property type="match status" value="1"/>
</dbReference>
<reference evidence="3 4" key="1">
    <citation type="submission" date="2019-01" db="EMBL/GenBank/DDBJ databases">
        <title>Agromyces.</title>
        <authorList>
            <person name="Li J."/>
        </authorList>
    </citation>
    <scope>NUCLEOTIDE SEQUENCE [LARGE SCALE GENOMIC DNA]</scope>
    <source>
        <strain evidence="3 4">DSM 23870</strain>
    </source>
</reference>
<dbReference type="GO" id="GO:0016740">
    <property type="term" value="F:transferase activity"/>
    <property type="evidence" value="ECO:0007669"/>
    <property type="project" value="UniProtKB-KW"/>
</dbReference>
<evidence type="ECO:0000313" key="4">
    <source>
        <dbReference type="Proteomes" id="UP000292686"/>
    </source>
</evidence>
<dbReference type="PANTHER" id="PTHR36836">
    <property type="entry name" value="COLANIC ACID BIOSYNTHESIS PROTEIN WCAK"/>
    <property type="match status" value="1"/>
</dbReference>
<dbReference type="EMBL" id="SDPM01000006">
    <property type="protein sequence ID" value="RXZ85910.1"/>
    <property type="molecule type" value="Genomic_DNA"/>
</dbReference>
<name>A0A4Q2MA15_9MICO</name>
<keyword evidence="4" id="KW-1185">Reference proteome</keyword>
<accession>A0A4Q2MA15</accession>
<sequence length="359" mass="38930">MNVLILHGYSASNAGDGLLVVETIGLIREALGADTRFTLAAGHPETFADLDATVVDSSLVPHLPRAPMRKVLREIDSFDLVVGVGGGYLRAGRPREALVAVLAHGYQLRAAARRIGPVVYLPQSIGPFRVPGSSWFFRRYLARVDEVHLRDPRSIAEVDLPNTTRTPDLALLTREFVERAPGLPDPVPVLTVRPVHGQVSAGVIELRRALGTVDGYVQSTGAGNDDVRAMASLSPRRTLSRDEYLSPEGPRRVVVAVRLHAAIMAINAGHRVIHLSYERKGFGAFDDLGIGQYVHNVNSFDVATVRDQVDELLTSESAGAQYDAAIAAGRVRATRARHTLVQSLREHARLGSESMELPS</sequence>
<gene>
    <name evidence="2" type="ORF">BJ972_003044</name>
    <name evidence="3" type="ORF">ESP50_11875</name>
</gene>
<dbReference type="Proteomes" id="UP000292686">
    <property type="component" value="Unassembled WGS sequence"/>
</dbReference>
<evidence type="ECO:0000313" key="2">
    <source>
        <dbReference type="EMBL" id="NYD68525.1"/>
    </source>
</evidence>
<dbReference type="RefSeq" id="WP_129175425.1">
    <property type="nucleotide sequence ID" value="NZ_JACCBI010000001.1"/>
</dbReference>
<keyword evidence="3" id="KW-0808">Transferase</keyword>
<dbReference type="InterPro" id="IPR007345">
    <property type="entry name" value="Polysacch_pyruvyl_Trfase"/>
</dbReference>
<evidence type="ECO:0000313" key="3">
    <source>
        <dbReference type="EMBL" id="RXZ85910.1"/>
    </source>
</evidence>
<dbReference type="OrthoDB" id="3733126at2"/>
<proteinExistence type="predicted"/>
<reference evidence="2 5" key="2">
    <citation type="submission" date="2020-07" db="EMBL/GenBank/DDBJ databases">
        <title>Sequencing the genomes of 1000 actinobacteria strains.</title>
        <authorList>
            <person name="Klenk H.-P."/>
        </authorList>
    </citation>
    <scope>NUCLEOTIDE SEQUENCE [LARGE SCALE GENOMIC DNA]</scope>
    <source>
        <strain evidence="2 5">DSM 23870</strain>
    </source>
</reference>
<feature type="domain" description="Polysaccharide pyruvyl transferase" evidence="1">
    <location>
        <begin position="13"/>
        <end position="278"/>
    </location>
</feature>
<organism evidence="3 4">
    <name type="scientific">Agromyces atrinae</name>
    <dbReference type="NCBI Taxonomy" id="592376"/>
    <lineage>
        <taxon>Bacteria</taxon>
        <taxon>Bacillati</taxon>
        <taxon>Actinomycetota</taxon>
        <taxon>Actinomycetes</taxon>
        <taxon>Micrococcales</taxon>
        <taxon>Microbacteriaceae</taxon>
        <taxon>Agromyces</taxon>
    </lineage>
</organism>
<evidence type="ECO:0000313" key="5">
    <source>
        <dbReference type="Proteomes" id="UP000581087"/>
    </source>
</evidence>
<protein>
    <submittedName>
        <fullName evidence="2">Polysaccharide pyruvyl transferase WcaK-like protein</fullName>
    </submittedName>
    <submittedName>
        <fullName evidence="3">Polysaccharide pyruvyl transferase family protein</fullName>
    </submittedName>
</protein>
<dbReference type="Pfam" id="PF04230">
    <property type="entry name" value="PS_pyruv_trans"/>
    <property type="match status" value="1"/>
</dbReference>
<comment type="caution">
    <text evidence="3">The sequence shown here is derived from an EMBL/GenBank/DDBJ whole genome shotgun (WGS) entry which is preliminary data.</text>
</comment>
<dbReference type="Proteomes" id="UP000581087">
    <property type="component" value="Unassembled WGS sequence"/>
</dbReference>
<dbReference type="EMBL" id="JACCBI010000001">
    <property type="protein sequence ID" value="NYD68525.1"/>
    <property type="molecule type" value="Genomic_DNA"/>
</dbReference>
<dbReference type="AlphaFoldDB" id="A0A4Q2MA15"/>